<keyword evidence="1" id="KW-0175">Coiled coil</keyword>
<evidence type="ECO:0000313" key="3">
    <source>
        <dbReference type="Proteomes" id="UP000219338"/>
    </source>
</evidence>
<keyword evidence="3" id="KW-1185">Reference proteome</keyword>
<organism evidence="2 3">
    <name type="scientific">Armillaria ostoyae</name>
    <name type="common">Armillaria root rot fungus</name>
    <dbReference type="NCBI Taxonomy" id="47428"/>
    <lineage>
        <taxon>Eukaryota</taxon>
        <taxon>Fungi</taxon>
        <taxon>Dikarya</taxon>
        <taxon>Basidiomycota</taxon>
        <taxon>Agaricomycotina</taxon>
        <taxon>Agaricomycetes</taxon>
        <taxon>Agaricomycetidae</taxon>
        <taxon>Agaricales</taxon>
        <taxon>Marasmiineae</taxon>
        <taxon>Physalacriaceae</taxon>
        <taxon>Armillaria</taxon>
    </lineage>
</organism>
<feature type="coiled-coil region" evidence="1">
    <location>
        <begin position="44"/>
        <end position="71"/>
    </location>
</feature>
<evidence type="ECO:0000313" key="2">
    <source>
        <dbReference type="EMBL" id="SJL03243.1"/>
    </source>
</evidence>
<accession>A0A284R3F6</accession>
<dbReference type="EMBL" id="FUEG01000004">
    <property type="protein sequence ID" value="SJL03243.1"/>
    <property type="molecule type" value="Genomic_DNA"/>
</dbReference>
<dbReference type="AlphaFoldDB" id="A0A284R3F6"/>
<sequence>MLSEPARLLDDESAESEREVTITAILRKKRPLLDADVSWIQKGVAAYEEELSNIAIQVAQLMRRKEQLERSLLRRKSLLAPVHHLPRDIILEIFRWAARRPKNSLDVTEGVWPLGQVCGWWRDIVLTSPVLWSVIILNPPYTRHSVDILTHHFRRSAEFPLWIAVKVGDSANDGRVFDMVIQNSGLWKMMDLSAPSKGLAKLSSISGNIPLLEELYVSTEWKKPFSTDALSSAPSLRRVDLEMMKISQLPVNAGLLTHFSGTFRRLADIQYIVQIPTLVEILIMISDDPDRPLESDGLLPIRMEKLQFLSVNDVRILDVLTAPSLRKFDYWPTSISNEGDTAIHSLRDFLARSACSIDSLGICAEMVQDIHHLMAFAKNISHLAVHYPKGCFMPSLDPLTLPETLPMMKRLRLSITDADWGERYAGGIIDVIRQRFDEERAAVLNITRLSSLRIDCANDSRAEFIDQLKGEGLDALEEEGLGLEKKSPYLRVDEYWTGSSHWPTHKPLSRNGFVQPLAKFSRDLLSIPTPDTPESHNRFAHTPENLSADSPKSIVIKVQVAFDALSNRRNVRPSRDLLKKRDFVCTIRRVDGPEEYDRISQVVMTKGVGGAKAYFAAELRGKTALIVKVSEVLAEQPF</sequence>
<evidence type="ECO:0000256" key="1">
    <source>
        <dbReference type="SAM" id="Coils"/>
    </source>
</evidence>
<gene>
    <name evidence="2" type="ORF">ARMOST_06594</name>
</gene>
<proteinExistence type="predicted"/>
<name>A0A284R3F6_ARMOS</name>
<dbReference type="Proteomes" id="UP000219338">
    <property type="component" value="Unassembled WGS sequence"/>
</dbReference>
<dbReference type="STRING" id="47428.A0A284R3F6"/>
<protein>
    <submittedName>
        <fullName evidence="2">Uncharacterized protein</fullName>
    </submittedName>
</protein>
<dbReference type="OrthoDB" id="3365698at2759"/>
<reference evidence="3" key="1">
    <citation type="journal article" date="2017" name="Nat. Ecol. Evol.">
        <title>Genome expansion and lineage-specific genetic innovations in the forest pathogenic fungi Armillaria.</title>
        <authorList>
            <person name="Sipos G."/>
            <person name="Prasanna A.N."/>
            <person name="Walter M.C."/>
            <person name="O'Connor E."/>
            <person name="Balint B."/>
            <person name="Krizsan K."/>
            <person name="Kiss B."/>
            <person name="Hess J."/>
            <person name="Varga T."/>
            <person name="Slot J."/>
            <person name="Riley R."/>
            <person name="Boka B."/>
            <person name="Rigling D."/>
            <person name="Barry K."/>
            <person name="Lee J."/>
            <person name="Mihaltcheva S."/>
            <person name="LaButti K."/>
            <person name="Lipzen A."/>
            <person name="Waldron R."/>
            <person name="Moloney N.M."/>
            <person name="Sperisen C."/>
            <person name="Kredics L."/>
            <person name="Vagvoelgyi C."/>
            <person name="Patrignani A."/>
            <person name="Fitzpatrick D."/>
            <person name="Nagy I."/>
            <person name="Doyle S."/>
            <person name="Anderson J.B."/>
            <person name="Grigoriev I.V."/>
            <person name="Gueldener U."/>
            <person name="Muensterkoetter M."/>
            <person name="Nagy L.G."/>
        </authorList>
    </citation>
    <scope>NUCLEOTIDE SEQUENCE [LARGE SCALE GENOMIC DNA]</scope>
    <source>
        <strain evidence="3">C18/9</strain>
    </source>
</reference>